<keyword evidence="2" id="KW-1185">Reference proteome</keyword>
<reference evidence="1 2" key="1">
    <citation type="submission" date="2019-06" db="EMBL/GenBank/DDBJ databases">
        <title>Echinicola alkalisoli sp. nov. isolated from saline soil.</title>
        <authorList>
            <person name="Sun J.-Q."/>
            <person name="Xu L."/>
        </authorList>
    </citation>
    <scope>NUCLEOTIDE SEQUENCE [LARGE SCALE GENOMIC DNA]</scope>
    <source>
        <strain evidence="1 2">LN3S3</strain>
    </source>
</reference>
<evidence type="ECO:0000313" key="1">
    <source>
        <dbReference type="EMBL" id="QDH80264.1"/>
    </source>
</evidence>
<dbReference type="KEGG" id="echi:FKX85_14945"/>
<evidence type="ECO:0000313" key="2">
    <source>
        <dbReference type="Proteomes" id="UP000316614"/>
    </source>
</evidence>
<dbReference type="AlphaFoldDB" id="A0A514CKQ0"/>
<name>A0A514CKQ0_9BACT</name>
<dbReference type="EMBL" id="CP041253">
    <property type="protein sequence ID" value="QDH80264.1"/>
    <property type="molecule type" value="Genomic_DNA"/>
</dbReference>
<organism evidence="1 2">
    <name type="scientific">Echinicola soli</name>
    <dbReference type="NCBI Taxonomy" id="2591634"/>
    <lineage>
        <taxon>Bacteria</taxon>
        <taxon>Pseudomonadati</taxon>
        <taxon>Bacteroidota</taxon>
        <taxon>Cytophagia</taxon>
        <taxon>Cytophagales</taxon>
        <taxon>Cyclobacteriaceae</taxon>
        <taxon>Echinicola</taxon>
    </lineage>
</organism>
<proteinExistence type="predicted"/>
<dbReference type="Proteomes" id="UP000316614">
    <property type="component" value="Chromosome"/>
</dbReference>
<accession>A0A514CKQ0</accession>
<dbReference type="OrthoDB" id="6372253at2"/>
<dbReference type="RefSeq" id="WP_141615498.1">
    <property type="nucleotide sequence ID" value="NZ_CP041253.1"/>
</dbReference>
<sequence length="151" mass="17944">MGEKNMYYSLNFRKSEKNGQYYFNSFEAKLIKPDGATLSQTFYLNQNISAKEAFNLLEWRPVYKTLFNKEGKRYNAWIQLNLAEKNNKGQYPMLQYPEGDGFDLESSLKDLYIMEMEDFNRKDYLISSQKRKPPHCQHIRHRRAFSGSSQP</sequence>
<protein>
    <submittedName>
        <fullName evidence="1">Uncharacterized protein</fullName>
    </submittedName>
</protein>
<gene>
    <name evidence="1" type="ORF">FKX85_14945</name>
</gene>